<organism evidence="1 2">
    <name type="scientific">Avena sativa</name>
    <name type="common">Oat</name>
    <dbReference type="NCBI Taxonomy" id="4498"/>
    <lineage>
        <taxon>Eukaryota</taxon>
        <taxon>Viridiplantae</taxon>
        <taxon>Streptophyta</taxon>
        <taxon>Embryophyta</taxon>
        <taxon>Tracheophyta</taxon>
        <taxon>Spermatophyta</taxon>
        <taxon>Magnoliopsida</taxon>
        <taxon>Liliopsida</taxon>
        <taxon>Poales</taxon>
        <taxon>Poaceae</taxon>
        <taxon>BOP clade</taxon>
        <taxon>Pooideae</taxon>
        <taxon>Poodae</taxon>
        <taxon>Poeae</taxon>
        <taxon>Poeae Chloroplast Group 1 (Aveneae type)</taxon>
        <taxon>Aveninae</taxon>
        <taxon>Avena</taxon>
    </lineage>
</organism>
<protein>
    <submittedName>
        <fullName evidence="1">Uncharacterized protein</fullName>
    </submittedName>
</protein>
<dbReference type="EnsemblPlants" id="AVESA.00010b.r2.6CG1127370.1">
    <property type="protein sequence ID" value="AVESA.00010b.r2.6CG1127370.1.CDS"/>
    <property type="gene ID" value="AVESA.00010b.r2.6CG1127370"/>
</dbReference>
<dbReference type="Proteomes" id="UP001732700">
    <property type="component" value="Chromosome 6C"/>
</dbReference>
<reference evidence="1" key="1">
    <citation type="submission" date="2021-05" db="EMBL/GenBank/DDBJ databases">
        <authorList>
            <person name="Scholz U."/>
            <person name="Mascher M."/>
            <person name="Fiebig A."/>
        </authorList>
    </citation>
    <scope>NUCLEOTIDE SEQUENCE [LARGE SCALE GENOMIC DNA]</scope>
</reference>
<evidence type="ECO:0000313" key="1">
    <source>
        <dbReference type="EnsemblPlants" id="AVESA.00010b.r2.6CG1127370.1.CDS"/>
    </source>
</evidence>
<evidence type="ECO:0000313" key="2">
    <source>
        <dbReference type="Proteomes" id="UP001732700"/>
    </source>
</evidence>
<reference evidence="1" key="2">
    <citation type="submission" date="2025-09" db="UniProtKB">
        <authorList>
            <consortium name="EnsemblPlants"/>
        </authorList>
    </citation>
    <scope>IDENTIFICATION</scope>
</reference>
<name>A0ACD5Z975_AVESA</name>
<sequence length="470" mass="53714">MKLNRVRRRRRDLQKAAAVNGDRLSELPSDLLLNILERLDTLDALRACIVSKQMQKLPTMLSQIVIVLDNLQLVRQNSVVADVIDKVLSKRSPQITIRKLRVKLFLTPNDCRSVGKSVGLAMATQKLDAAEFEIVTPKNSYHCKDADLLKFAKQFNAFIADCPEAFSGLTRLQLENLRFGESDIPNILSTCKRLESLCFFECDAGVQSVLHVEHARLIELDISYGEFKNVELVCLPKLQRMTYTWLLDEDPLVLGFVPQLSKLSLTNTRVSDKTLMLSQLLANVQTVSDLYLDFGSEKIWFQPECPRVLAPLLGQLRFVNLYNLPEECDIAWTMFLLEAASFVEELCITLWDHKCGNESQKSYSKKTDVKWEPSVPNFKHKNLAVLIIYGFQSDRNFMGYIRRVMEAAVNIKEVSLHDRKVCKVCTDMFPHVKVCPSTYPRSFEEKDTLRNKITEALVMMTSPAVIHFRS</sequence>
<accession>A0ACD5Z975</accession>
<keyword evidence="2" id="KW-1185">Reference proteome</keyword>
<proteinExistence type="predicted"/>